<dbReference type="RefSeq" id="XP_065674317.1">
    <property type="nucleotide sequence ID" value="XM_065818245.1"/>
</dbReference>
<gene>
    <name evidence="3" type="primary">LOC124819344</name>
</gene>
<dbReference type="GeneID" id="124819344"/>
<reference evidence="3" key="1">
    <citation type="submission" date="2025-08" db="UniProtKB">
        <authorList>
            <consortium name="RefSeq"/>
        </authorList>
    </citation>
    <scope>IDENTIFICATION</scope>
</reference>
<feature type="signal peptide" evidence="1">
    <location>
        <begin position="1"/>
        <end position="18"/>
    </location>
</feature>
<name>A0ABM4DIJ2_HYDVU</name>
<sequence length="210" mass="23821">MFTTLLMMTFFEYIVTLGNDAASCLDKNHFLHESKKEDISKIEQDIFELDTDLLGLYNRKSDLKDLAASFYPLFPKSNTDFESNSANQLNQPRSIGGPPGVPWLESLLNTYNDYKRSKNTPAGFPWKKTVDIINKNETPKKPILSPSKIDISQRLQSLNALLKDYEKKEASSTGLVKEKKIGNILPADDKISATEENLLDKLFKLVKESR</sequence>
<organism evidence="2 3">
    <name type="scientific">Hydra vulgaris</name>
    <name type="common">Hydra</name>
    <name type="synonym">Hydra attenuata</name>
    <dbReference type="NCBI Taxonomy" id="6087"/>
    <lineage>
        <taxon>Eukaryota</taxon>
        <taxon>Metazoa</taxon>
        <taxon>Cnidaria</taxon>
        <taxon>Hydrozoa</taxon>
        <taxon>Hydroidolina</taxon>
        <taxon>Anthoathecata</taxon>
        <taxon>Aplanulata</taxon>
        <taxon>Hydridae</taxon>
        <taxon>Hydra</taxon>
    </lineage>
</organism>
<feature type="chain" id="PRO_5046925318" evidence="1">
    <location>
        <begin position="19"/>
        <end position="210"/>
    </location>
</feature>
<dbReference type="Proteomes" id="UP001652625">
    <property type="component" value="Chromosome 14"/>
</dbReference>
<evidence type="ECO:0000313" key="2">
    <source>
        <dbReference type="Proteomes" id="UP001652625"/>
    </source>
</evidence>
<proteinExistence type="predicted"/>
<evidence type="ECO:0000313" key="3">
    <source>
        <dbReference type="RefSeq" id="XP_065674317.1"/>
    </source>
</evidence>
<accession>A0ABM4DIJ2</accession>
<keyword evidence="1" id="KW-0732">Signal</keyword>
<evidence type="ECO:0000256" key="1">
    <source>
        <dbReference type="SAM" id="SignalP"/>
    </source>
</evidence>
<keyword evidence="2" id="KW-1185">Reference proteome</keyword>
<protein>
    <submittedName>
        <fullName evidence="3">Uncharacterized protein LOC124819344 isoform X2</fullName>
    </submittedName>
</protein>